<sequence length="509" mass="57061">MPGAGGSFDTWGSFVRRKFIENPQHVLKSPYIPPAIKATMVPDLLAHQYFKDFLGFLKRNMYTEEKNPAEMTGLAMMGLVGSVPGGPAMGDIASLGMIKRARGAGPAIRELMRKEMRSRQPETLFRGGPASSMPRGKTALDIVIYEKNELGNNITTQLSPNELANISSDRLEWLSPTKTAAAEFGEVNPRLSNYKVVATDPDGGLLVLPEQNLTSKEQEVSKLVDFVARGPWFHGRKTYPKPGESFAGARIGSGNLGEPRGLSLTADVGLLERNFAQTPEKHYRVKDKLLDAHAKLYAKLDEFKTDKDWRIISKLESKLNELASGKPFSRVLPRFEGAPSEKILPAWKGPGTEAAQGVLKESYVEALKRQPKLFEPDPYPGGPAKLWDHWRHDLDQTKLNQDISEILQEKGYKALLYSTARGGYREFELRVLNPKDVTMLDIRKHKDPGIKRLTKGEAVTHRTKPEFLGRQTRRIQTWEKATEQYPASLRDIYKDIDLEKIVLDAERGK</sequence>
<reference evidence="1" key="1">
    <citation type="submission" date="2020-03" db="EMBL/GenBank/DDBJ databases">
        <title>The deep terrestrial virosphere.</title>
        <authorList>
            <person name="Holmfeldt K."/>
            <person name="Nilsson E."/>
            <person name="Simone D."/>
            <person name="Lopez-Fernandez M."/>
            <person name="Wu X."/>
            <person name="de Brujin I."/>
            <person name="Lundin D."/>
            <person name="Andersson A."/>
            <person name="Bertilsson S."/>
            <person name="Dopson M."/>
        </authorList>
    </citation>
    <scope>NUCLEOTIDE SEQUENCE</scope>
    <source>
        <strain evidence="1">MM415B03022</strain>
    </source>
</reference>
<proteinExistence type="predicted"/>
<dbReference type="AlphaFoldDB" id="A0A6M3L0K2"/>
<organism evidence="1">
    <name type="scientific">viral metagenome</name>
    <dbReference type="NCBI Taxonomy" id="1070528"/>
    <lineage>
        <taxon>unclassified sequences</taxon>
        <taxon>metagenomes</taxon>
        <taxon>organismal metagenomes</taxon>
    </lineage>
</organism>
<accession>A0A6M3L0K2</accession>
<dbReference type="EMBL" id="MT142694">
    <property type="protein sequence ID" value="QJA87281.1"/>
    <property type="molecule type" value="Genomic_DNA"/>
</dbReference>
<protein>
    <submittedName>
        <fullName evidence="1">Uncharacterized protein</fullName>
    </submittedName>
</protein>
<name>A0A6M3L0K2_9ZZZZ</name>
<gene>
    <name evidence="1" type="ORF">MM415B03022_0002</name>
</gene>
<evidence type="ECO:0000313" key="1">
    <source>
        <dbReference type="EMBL" id="QJA87281.1"/>
    </source>
</evidence>